<dbReference type="Proteomes" id="UP001597151">
    <property type="component" value="Unassembled WGS sequence"/>
</dbReference>
<proteinExistence type="predicted"/>
<organism evidence="1 2">
    <name type="scientific">Seohaeicola saemankumensis</name>
    <dbReference type="NCBI Taxonomy" id="481181"/>
    <lineage>
        <taxon>Bacteria</taxon>
        <taxon>Pseudomonadati</taxon>
        <taxon>Pseudomonadota</taxon>
        <taxon>Alphaproteobacteria</taxon>
        <taxon>Rhodobacterales</taxon>
        <taxon>Roseobacteraceae</taxon>
        <taxon>Seohaeicola</taxon>
    </lineage>
</organism>
<gene>
    <name evidence="1" type="ORF">ACFQ3C_06780</name>
</gene>
<comment type="caution">
    <text evidence="1">The sequence shown here is derived from an EMBL/GenBank/DDBJ whole genome shotgun (WGS) entry which is preliminary data.</text>
</comment>
<name>A0ABW3TBM7_9RHOB</name>
<accession>A0ABW3TBM7</accession>
<protein>
    <submittedName>
        <fullName evidence="1">Uncharacterized protein</fullName>
    </submittedName>
</protein>
<reference evidence="2" key="1">
    <citation type="journal article" date="2019" name="Int. J. Syst. Evol. Microbiol.">
        <title>The Global Catalogue of Microorganisms (GCM) 10K type strain sequencing project: providing services to taxonomists for standard genome sequencing and annotation.</title>
        <authorList>
            <consortium name="The Broad Institute Genomics Platform"/>
            <consortium name="The Broad Institute Genome Sequencing Center for Infectious Disease"/>
            <person name="Wu L."/>
            <person name="Ma J."/>
        </authorList>
    </citation>
    <scope>NUCLEOTIDE SEQUENCE [LARGE SCALE GENOMIC DNA]</scope>
    <source>
        <strain evidence="2">CCUG 55328</strain>
    </source>
</reference>
<evidence type="ECO:0000313" key="1">
    <source>
        <dbReference type="EMBL" id="MFD1194368.1"/>
    </source>
</evidence>
<sequence>MNNFRKLSDKHPDLIHSPLLRAATLTLRYVEDNGPIGLTKTKAFKRVFVQWAVENFDWPNRSPEDLLRYKKVLNEYDFPPLELLHFLLIHLRLGRHFKGEFHLTKRGAALAKTPGKLFDELIPFYVLQMDHAAYSRFDDRPFGSWDVWLNVINVEADQGSTERDLYAAFYVDGADQGNTGWRQLSAFSACVLRPLEWSGLIMETHEKTADSRNVHHVFKTPLWRSALKLDTDDMLEPVQMH</sequence>
<dbReference type="EMBL" id="JBHTKR010000002">
    <property type="protein sequence ID" value="MFD1194368.1"/>
    <property type="molecule type" value="Genomic_DNA"/>
</dbReference>
<dbReference type="RefSeq" id="WP_380789794.1">
    <property type="nucleotide sequence ID" value="NZ_JBHTKR010000002.1"/>
</dbReference>
<evidence type="ECO:0000313" key="2">
    <source>
        <dbReference type="Proteomes" id="UP001597151"/>
    </source>
</evidence>
<keyword evidence="2" id="KW-1185">Reference proteome</keyword>